<proteinExistence type="predicted"/>
<dbReference type="SUPFAM" id="SSF53474">
    <property type="entry name" value="alpha/beta-Hydrolases"/>
    <property type="match status" value="1"/>
</dbReference>
<dbReference type="Pfam" id="PF12146">
    <property type="entry name" value="Hydrolase_4"/>
    <property type="match status" value="1"/>
</dbReference>
<protein>
    <submittedName>
        <fullName evidence="2">Serine aminopeptidase domain-containing protein</fullName>
    </submittedName>
</protein>
<dbReference type="InterPro" id="IPR029058">
    <property type="entry name" value="AB_hydrolase_fold"/>
</dbReference>
<comment type="caution">
    <text evidence="2">The sequence shown here is derived from an EMBL/GenBank/DDBJ whole genome shotgun (WGS) entry which is preliminary data.</text>
</comment>
<organism evidence="2 3">
    <name type="scientific">Spongisporangium articulatum</name>
    <dbReference type="NCBI Taxonomy" id="3362603"/>
    <lineage>
        <taxon>Bacteria</taxon>
        <taxon>Bacillati</taxon>
        <taxon>Actinomycetota</taxon>
        <taxon>Actinomycetes</taxon>
        <taxon>Kineosporiales</taxon>
        <taxon>Kineosporiaceae</taxon>
        <taxon>Spongisporangium</taxon>
    </lineage>
</organism>
<dbReference type="EMBL" id="JBITLV010000002">
    <property type="protein sequence ID" value="MFI7587081.1"/>
    <property type="molecule type" value="Genomic_DNA"/>
</dbReference>
<sequence length="301" mass="31986">MAGHPLTSVTVPTHDGGLLHGDLHLPDDPPATVVVLGHAMMADRRSLDRPAGAGLLAALCAAGLGVLRVDLRGHGESRLAGRRRPDGGGRAWAYDDLVADAGSLAAWVAERFPAATRVAVGHSLFGHTALAFQATRDAAAGYDRLVLIAGNVWLPQLEPLRSRRLAKDVAARGWRLLMPRHGLLPVRRLGLGSSDVSADFLRQVMGWQVRGDWTARDGRSYLDALPGVKEPVLSIAGAADRLLSTPSSQERFAALTGGPVLFETVGRATGFPVDAGHMALVLDRRFASMWARVARFATDGT</sequence>
<dbReference type="RefSeq" id="WP_398278019.1">
    <property type="nucleotide sequence ID" value="NZ_JBITLV010000002.1"/>
</dbReference>
<reference evidence="2 3" key="1">
    <citation type="submission" date="2024-10" db="EMBL/GenBank/DDBJ databases">
        <title>The Natural Products Discovery Center: Release of the First 8490 Sequenced Strains for Exploring Actinobacteria Biosynthetic Diversity.</title>
        <authorList>
            <person name="Kalkreuter E."/>
            <person name="Kautsar S.A."/>
            <person name="Yang D."/>
            <person name="Bader C.D."/>
            <person name="Teijaro C.N."/>
            <person name="Fluegel L."/>
            <person name="Davis C.M."/>
            <person name="Simpson J.R."/>
            <person name="Lauterbach L."/>
            <person name="Steele A.D."/>
            <person name="Gui C."/>
            <person name="Meng S."/>
            <person name="Li G."/>
            <person name="Viehrig K."/>
            <person name="Ye F."/>
            <person name="Su P."/>
            <person name="Kiefer A.F."/>
            <person name="Nichols A."/>
            <person name="Cepeda A.J."/>
            <person name="Yan W."/>
            <person name="Fan B."/>
            <person name="Jiang Y."/>
            <person name="Adhikari A."/>
            <person name="Zheng C.-J."/>
            <person name="Schuster L."/>
            <person name="Cowan T.M."/>
            <person name="Smanski M.J."/>
            <person name="Chevrette M.G."/>
            <person name="De Carvalho L.P.S."/>
            <person name="Shen B."/>
        </authorList>
    </citation>
    <scope>NUCLEOTIDE SEQUENCE [LARGE SCALE GENOMIC DNA]</scope>
    <source>
        <strain evidence="2 3">NPDC049639</strain>
    </source>
</reference>
<gene>
    <name evidence="2" type="ORF">ACIB24_08415</name>
</gene>
<accession>A0ABW8AL52</accession>
<evidence type="ECO:0000313" key="3">
    <source>
        <dbReference type="Proteomes" id="UP001612915"/>
    </source>
</evidence>
<keyword evidence="2" id="KW-0378">Hydrolase</keyword>
<name>A0ABW8AL52_9ACTN</name>
<dbReference type="InterPro" id="IPR022742">
    <property type="entry name" value="Hydrolase_4"/>
</dbReference>
<keyword evidence="2" id="KW-0031">Aminopeptidase</keyword>
<feature type="domain" description="Serine aminopeptidase S33" evidence="1">
    <location>
        <begin position="55"/>
        <end position="252"/>
    </location>
</feature>
<evidence type="ECO:0000313" key="2">
    <source>
        <dbReference type="EMBL" id="MFI7587081.1"/>
    </source>
</evidence>
<keyword evidence="2" id="KW-0645">Protease</keyword>
<dbReference type="GO" id="GO:0004177">
    <property type="term" value="F:aminopeptidase activity"/>
    <property type="evidence" value="ECO:0007669"/>
    <property type="project" value="UniProtKB-KW"/>
</dbReference>
<dbReference type="Gene3D" id="3.40.50.1820">
    <property type="entry name" value="alpha/beta hydrolase"/>
    <property type="match status" value="1"/>
</dbReference>
<dbReference type="Proteomes" id="UP001612915">
    <property type="component" value="Unassembled WGS sequence"/>
</dbReference>
<evidence type="ECO:0000259" key="1">
    <source>
        <dbReference type="Pfam" id="PF12146"/>
    </source>
</evidence>
<keyword evidence="3" id="KW-1185">Reference proteome</keyword>